<accession>A0ABW5SCH8</accession>
<dbReference type="Proteomes" id="UP001597357">
    <property type="component" value="Unassembled WGS sequence"/>
</dbReference>
<gene>
    <name evidence="4" type="ORF">ACFSQ0_05520</name>
</gene>
<protein>
    <submittedName>
        <fullName evidence="4">CHRD domain-containing protein</fullName>
    </submittedName>
</protein>
<keyword evidence="5" id="KW-1185">Reference proteome</keyword>
<reference evidence="5" key="1">
    <citation type="journal article" date="2019" name="Int. J. Syst. Evol. Microbiol.">
        <title>The Global Catalogue of Microorganisms (GCM) 10K type strain sequencing project: providing services to taxonomists for standard genome sequencing and annotation.</title>
        <authorList>
            <consortium name="The Broad Institute Genomics Platform"/>
            <consortium name="The Broad Institute Genome Sequencing Center for Infectious Disease"/>
            <person name="Wu L."/>
            <person name="Ma J."/>
        </authorList>
    </citation>
    <scope>NUCLEOTIDE SEQUENCE [LARGE SCALE GENOMIC DNA]</scope>
    <source>
        <strain evidence="5">KCTC 42255</strain>
    </source>
</reference>
<keyword evidence="2" id="KW-0732">Signal</keyword>
<sequence>MKTKILTTLVLAFLCLTSCSDDDDAGMAPIMPESKTYPLMSVSDPSIMGTVTFEKTNNNMTRVKVSLEGTQAGVMHPAHIHMNTAAEGGDIVVSLEPIDGSTGMSTTTFSQLNNGMAITYEDLLNFDGYVNVHKSADDLATLVAQGDIGQNELTMTSKTYALGSVDVPGIMGEAKFTKRVNGTALIEVMLENTPANGMHPGHIHMNTAAEGGAIALSLTPVNGATGMSKTQAGMLDNGDMITYDELLNFDGYINIHKSADDLATLVAQGDIGQNELTMTSKTYALGSVDVPGIMGEAKFTKRVNGTALIEIMLENTPANGMHPGHIHMNTAADGGAIALSLTPVNGNTGMSKTQAGMLDNGDMITYDELLNFDGYINIHKSADDLATLVAQGDIGQNELTGEMMSYNLNAVSGSGVMGDATFYERMNGEALLVIELMGTMAGDMHPAHIHMGDVNNPGGIAVSLTQVMGDTGISKTNIAMKDDNAVFGYDDALAFGGYINIHKSMADLATIVAQGDIGSNSN</sequence>
<evidence type="ECO:0000256" key="2">
    <source>
        <dbReference type="SAM" id="SignalP"/>
    </source>
</evidence>
<evidence type="ECO:0000313" key="5">
    <source>
        <dbReference type="Proteomes" id="UP001597357"/>
    </source>
</evidence>
<dbReference type="RefSeq" id="WP_379045294.1">
    <property type="nucleotide sequence ID" value="NZ_JBHULZ010000023.1"/>
</dbReference>
<comment type="similarity">
    <text evidence="1">Belongs to the Cu-Zn superoxide dismutase family.</text>
</comment>
<name>A0ABW5SCH8_9FLAO</name>
<dbReference type="Gene3D" id="2.60.40.200">
    <property type="entry name" value="Superoxide dismutase, copper/zinc binding domain"/>
    <property type="match status" value="1"/>
</dbReference>
<comment type="caution">
    <text evidence="4">The sequence shown here is derived from an EMBL/GenBank/DDBJ whole genome shotgun (WGS) entry which is preliminary data.</text>
</comment>
<feature type="domain" description="CHRD" evidence="3">
    <location>
        <begin position="48"/>
        <end position="135"/>
    </location>
</feature>
<evidence type="ECO:0000259" key="3">
    <source>
        <dbReference type="Pfam" id="PF07452"/>
    </source>
</evidence>
<evidence type="ECO:0000256" key="1">
    <source>
        <dbReference type="ARBA" id="ARBA00010457"/>
    </source>
</evidence>
<dbReference type="EMBL" id="JBHULZ010000023">
    <property type="protein sequence ID" value="MFD2697441.1"/>
    <property type="molecule type" value="Genomic_DNA"/>
</dbReference>
<feature type="chain" id="PRO_5047384327" evidence="2">
    <location>
        <begin position="21"/>
        <end position="522"/>
    </location>
</feature>
<dbReference type="InterPro" id="IPR036423">
    <property type="entry name" value="SOD-like_Cu/Zn_dom_sf"/>
</dbReference>
<proteinExistence type="inferred from homology"/>
<organism evidence="4 5">
    <name type="scientific">Mesonia sediminis</name>
    <dbReference type="NCBI Taxonomy" id="1703946"/>
    <lineage>
        <taxon>Bacteria</taxon>
        <taxon>Pseudomonadati</taxon>
        <taxon>Bacteroidota</taxon>
        <taxon>Flavobacteriia</taxon>
        <taxon>Flavobacteriales</taxon>
        <taxon>Flavobacteriaceae</taxon>
        <taxon>Mesonia</taxon>
    </lineage>
</organism>
<evidence type="ECO:0000313" key="4">
    <source>
        <dbReference type="EMBL" id="MFD2697441.1"/>
    </source>
</evidence>
<dbReference type="InterPro" id="IPR010895">
    <property type="entry name" value="CHRD"/>
</dbReference>
<feature type="signal peptide" evidence="2">
    <location>
        <begin position="1"/>
        <end position="20"/>
    </location>
</feature>
<dbReference type="SUPFAM" id="SSF49329">
    <property type="entry name" value="Cu,Zn superoxide dismutase-like"/>
    <property type="match status" value="4"/>
</dbReference>
<dbReference type="Pfam" id="PF07452">
    <property type="entry name" value="CHRD"/>
    <property type="match status" value="1"/>
</dbReference>